<dbReference type="Pfam" id="PF00389">
    <property type="entry name" value="2-Hacid_dh"/>
    <property type="match status" value="1"/>
</dbReference>
<dbReference type="EMBL" id="CAWUHC010000110">
    <property type="protein sequence ID" value="CAK7232999.1"/>
    <property type="molecule type" value="Genomic_DNA"/>
</dbReference>
<feature type="domain" description="D-isomer specific 2-hydroxyacid dehydrogenase catalytic" evidence="4">
    <location>
        <begin position="32"/>
        <end position="337"/>
    </location>
</feature>
<organism evidence="6 7">
    <name type="scientific">Sporothrix bragantina</name>
    <dbReference type="NCBI Taxonomy" id="671064"/>
    <lineage>
        <taxon>Eukaryota</taxon>
        <taxon>Fungi</taxon>
        <taxon>Dikarya</taxon>
        <taxon>Ascomycota</taxon>
        <taxon>Pezizomycotina</taxon>
        <taxon>Sordariomycetes</taxon>
        <taxon>Sordariomycetidae</taxon>
        <taxon>Ophiostomatales</taxon>
        <taxon>Ophiostomataceae</taxon>
        <taxon>Sporothrix</taxon>
    </lineage>
</organism>
<accession>A0ABP0CLL7</accession>
<dbReference type="InterPro" id="IPR029752">
    <property type="entry name" value="D-isomer_DH_CS1"/>
</dbReference>
<feature type="compositionally biased region" description="Low complexity" evidence="3">
    <location>
        <begin position="376"/>
        <end position="392"/>
    </location>
</feature>
<evidence type="ECO:0000256" key="1">
    <source>
        <dbReference type="ARBA" id="ARBA00005854"/>
    </source>
</evidence>
<dbReference type="PANTHER" id="PTHR10996">
    <property type="entry name" value="2-HYDROXYACID DEHYDROGENASE-RELATED"/>
    <property type="match status" value="1"/>
</dbReference>
<feature type="region of interest" description="Disordered" evidence="3">
    <location>
        <begin position="454"/>
        <end position="486"/>
    </location>
</feature>
<dbReference type="Gene3D" id="3.40.50.720">
    <property type="entry name" value="NAD(P)-binding Rossmann-like Domain"/>
    <property type="match status" value="2"/>
</dbReference>
<dbReference type="InterPro" id="IPR006140">
    <property type="entry name" value="D-isomer_DH_NAD-bd"/>
</dbReference>
<dbReference type="PROSITE" id="PS00065">
    <property type="entry name" value="D_2_HYDROXYACID_DH_1"/>
    <property type="match status" value="1"/>
</dbReference>
<dbReference type="SUPFAM" id="SSF52283">
    <property type="entry name" value="Formate/glycerate dehydrogenase catalytic domain-like"/>
    <property type="match status" value="1"/>
</dbReference>
<keyword evidence="2" id="KW-0560">Oxidoreductase</keyword>
<evidence type="ECO:0000256" key="3">
    <source>
        <dbReference type="SAM" id="MobiDB-lite"/>
    </source>
</evidence>
<dbReference type="PANTHER" id="PTHR10996:SF257">
    <property type="entry name" value="GLYOXYLATE REDUCTASE 1"/>
    <property type="match status" value="1"/>
</dbReference>
<evidence type="ECO:0000259" key="5">
    <source>
        <dbReference type="Pfam" id="PF02826"/>
    </source>
</evidence>
<dbReference type="InterPro" id="IPR036291">
    <property type="entry name" value="NAD(P)-bd_dom_sf"/>
</dbReference>
<protein>
    <recommendedName>
        <fullName evidence="8">2-hydroxyacid dehydrogenase</fullName>
    </recommendedName>
</protein>
<reference evidence="6 7" key="1">
    <citation type="submission" date="2024-01" db="EMBL/GenBank/DDBJ databases">
        <authorList>
            <person name="Allen C."/>
            <person name="Tagirdzhanova G."/>
        </authorList>
    </citation>
    <scope>NUCLEOTIDE SEQUENCE [LARGE SCALE GENOMIC DNA]</scope>
</reference>
<dbReference type="SUPFAM" id="SSF51735">
    <property type="entry name" value="NAD(P)-binding Rossmann-fold domains"/>
    <property type="match status" value="1"/>
</dbReference>
<dbReference type="PROSITE" id="PS00671">
    <property type="entry name" value="D_2_HYDROXYACID_DH_3"/>
    <property type="match status" value="1"/>
</dbReference>
<dbReference type="InterPro" id="IPR050223">
    <property type="entry name" value="D-isomer_2-hydroxyacid_DH"/>
</dbReference>
<proteinExistence type="inferred from homology"/>
<dbReference type="InterPro" id="IPR006139">
    <property type="entry name" value="D-isomer_2_OHA_DH_cat_dom"/>
</dbReference>
<evidence type="ECO:0000256" key="2">
    <source>
        <dbReference type="ARBA" id="ARBA00023002"/>
    </source>
</evidence>
<dbReference type="Pfam" id="PF09774">
    <property type="entry name" value="MIX23"/>
    <property type="match status" value="1"/>
</dbReference>
<dbReference type="CDD" id="cd12168">
    <property type="entry name" value="Mand_dh_like"/>
    <property type="match status" value="1"/>
</dbReference>
<gene>
    <name evidence="6" type="ORF">SBRCBS47491_008460</name>
</gene>
<name>A0ABP0CLL7_9PEZI</name>
<sequence length="627" mass="67248">MAENKPSRIKVLQLDSIQLAHDTWASIGEIADIVVPKATNRAEFLDECRSGSLDGVKVAYRTFDSFSVTGRIDAELLAVLPSSLRFICHNGAGYDQIDVAACTAHGIQVSNTPTAVDEATADIHIFLLLGAMRNLAPTLSSIREGKWRGANGGPPLGHDPQGKVLGVLGMGGIGRTVARKAHAAFGMKIRYHNRNRLAPAIEAELGGAEFVPKLEDLLANVDVLSINVPLNAHTRHLIGAPQFAQMKRGIVVINTARGAVIDEQALVDALASGQVAAAGLDVFEHEPEVHPELLKSDKAMIVPHMGTSTVETETKMEVWAMDNVRQAVLEGTLKSIVPEQAGLTFNPAIFLNPDITTALLPRQLTLANLLWTSPEDTATRSSTDAAETSTASPQTDGPRSHDGNAHRSMAAPQPNQPALTPQFCFSTVVLRDFLRASRAIDDTITQHLNALVTPSRAGFDPSSTAHRPSYSTSSSPSSSSSTPSQPACRAFRDELLFPAWQARDDVIRYCAGVADEAVAKDAQEASDTAAAAAALAAATGTLDSDKPPTEVTERLDPYIKRKQFSLVEPQANLLASLMRNEKGVETIVRARSWDVLQSRCGSSVVTAAPSEPGWEAALERWRKREGR</sequence>
<evidence type="ECO:0000313" key="7">
    <source>
        <dbReference type="Proteomes" id="UP001642406"/>
    </source>
</evidence>
<feature type="region of interest" description="Disordered" evidence="3">
    <location>
        <begin position="376"/>
        <end position="418"/>
    </location>
</feature>
<dbReference type="Pfam" id="PF02826">
    <property type="entry name" value="2-Hacid_dh_C"/>
    <property type="match status" value="1"/>
</dbReference>
<dbReference type="Proteomes" id="UP001642406">
    <property type="component" value="Unassembled WGS sequence"/>
</dbReference>
<comment type="caution">
    <text evidence="6">The sequence shown here is derived from an EMBL/GenBank/DDBJ whole genome shotgun (WGS) entry which is preliminary data.</text>
</comment>
<feature type="compositionally biased region" description="Low complexity" evidence="3">
    <location>
        <begin position="462"/>
        <end position="484"/>
    </location>
</feature>
<evidence type="ECO:0008006" key="8">
    <source>
        <dbReference type="Google" id="ProtNLM"/>
    </source>
</evidence>
<evidence type="ECO:0000313" key="6">
    <source>
        <dbReference type="EMBL" id="CAK7232999.1"/>
    </source>
</evidence>
<keyword evidence="7" id="KW-1185">Reference proteome</keyword>
<comment type="similarity">
    <text evidence="1">Belongs to the D-isomer specific 2-hydroxyacid dehydrogenase family.</text>
</comment>
<feature type="domain" description="D-isomer specific 2-hydroxyacid dehydrogenase NAD-binding" evidence="5">
    <location>
        <begin position="126"/>
        <end position="306"/>
    </location>
</feature>
<evidence type="ECO:0000259" key="4">
    <source>
        <dbReference type="Pfam" id="PF00389"/>
    </source>
</evidence>
<dbReference type="InterPro" id="IPR019171">
    <property type="entry name" value="MIX23"/>
</dbReference>
<dbReference type="InterPro" id="IPR029753">
    <property type="entry name" value="D-isomer_DH_CS"/>
</dbReference>